<feature type="region of interest" description="Disordered" evidence="7">
    <location>
        <begin position="1061"/>
        <end position="1105"/>
    </location>
</feature>
<dbReference type="PANTHER" id="PTHR21704">
    <property type="entry name" value="NIPPED-B-LIKE PROTEIN DELANGIN SCC2-RELATED"/>
    <property type="match status" value="1"/>
</dbReference>
<evidence type="ECO:0000256" key="2">
    <source>
        <dbReference type="ARBA" id="ARBA00009252"/>
    </source>
</evidence>
<feature type="region of interest" description="Disordered" evidence="7">
    <location>
        <begin position="2014"/>
        <end position="2115"/>
    </location>
</feature>
<evidence type="ECO:0000256" key="3">
    <source>
        <dbReference type="ARBA" id="ARBA00022737"/>
    </source>
</evidence>
<dbReference type="GO" id="GO:0034087">
    <property type="term" value="P:establishment of mitotic sister chromatid cohesion"/>
    <property type="evidence" value="ECO:0007669"/>
    <property type="project" value="TreeGrafter"/>
</dbReference>
<dbReference type="SUPFAM" id="SSF48371">
    <property type="entry name" value="ARM repeat"/>
    <property type="match status" value="1"/>
</dbReference>
<dbReference type="GO" id="GO:0071169">
    <property type="term" value="P:establishment of protein localization to chromatin"/>
    <property type="evidence" value="ECO:0007669"/>
    <property type="project" value="TreeGrafter"/>
</dbReference>
<feature type="compositionally biased region" description="Basic residues" evidence="7">
    <location>
        <begin position="1068"/>
        <end position="1080"/>
    </location>
</feature>
<evidence type="ECO:0000256" key="6">
    <source>
        <dbReference type="RuleBase" id="RU364107"/>
    </source>
</evidence>
<evidence type="ECO:0000256" key="7">
    <source>
        <dbReference type="SAM" id="MobiDB-lite"/>
    </source>
</evidence>
<dbReference type="GO" id="GO:0003682">
    <property type="term" value="F:chromatin binding"/>
    <property type="evidence" value="ECO:0007669"/>
    <property type="project" value="TreeGrafter"/>
</dbReference>
<organism evidence="9">
    <name type="scientific">Triatoma infestans</name>
    <name type="common">Assassin bug</name>
    <dbReference type="NCBI Taxonomy" id="30076"/>
    <lineage>
        <taxon>Eukaryota</taxon>
        <taxon>Metazoa</taxon>
        <taxon>Ecdysozoa</taxon>
        <taxon>Arthropoda</taxon>
        <taxon>Hexapoda</taxon>
        <taxon>Insecta</taxon>
        <taxon>Pterygota</taxon>
        <taxon>Neoptera</taxon>
        <taxon>Paraneoptera</taxon>
        <taxon>Hemiptera</taxon>
        <taxon>Heteroptera</taxon>
        <taxon>Panheteroptera</taxon>
        <taxon>Cimicomorpha</taxon>
        <taxon>Reduviidae</taxon>
        <taxon>Triatominae</taxon>
        <taxon>Triatoma</taxon>
    </lineage>
</organism>
<dbReference type="GO" id="GO:0090694">
    <property type="term" value="C:Scc2-Scc4 cohesin loading complex"/>
    <property type="evidence" value="ECO:0007669"/>
    <property type="project" value="TreeGrafter"/>
</dbReference>
<dbReference type="InterPro" id="IPR033031">
    <property type="entry name" value="Scc2/Nipped-B"/>
</dbReference>
<name>A0A023F3P0_TRIIF</name>
<feature type="compositionally biased region" description="Acidic residues" evidence="7">
    <location>
        <begin position="1088"/>
        <end position="1097"/>
    </location>
</feature>
<dbReference type="Pfam" id="PF12830">
    <property type="entry name" value="Nipped-B_C"/>
    <property type="match status" value="1"/>
</dbReference>
<protein>
    <recommendedName>
        <fullName evidence="6">Nipped-B protein</fullName>
    </recommendedName>
</protein>
<feature type="region of interest" description="Disordered" evidence="7">
    <location>
        <begin position="460"/>
        <end position="538"/>
    </location>
</feature>
<dbReference type="PANTHER" id="PTHR21704:SF18">
    <property type="entry name" value="NIPPED-B-LIKE PROTEIN"/>
    <property type="match status" value="1"/>
</dbReference>
<dbReference type="Pfam" id="PF12765">
    <property type="entry name" value="Cohesin_HEAT"/>
    <property type="match status" value="1"/>
</dbReference>
<feature type="compositionally biased region" description="Acidic residues" evidence="7">
    <location>
        <begin position="2103"/>
        <end position="2115"/>
    </location>
</feature>
<feature type="region of interest" description="Disordered" evidence="7">
    <location>
        <begin position="205"/>
        <end position="250"/>
    </location>
</feature>
<dbReference type="GO" id="GO:1990414">
    <property type="term" value="P:replication-born double-strand break repair via sister chromatid exchange"/>
    <property type="evidence" value="ECO:0007669"/>
    <property type="project" value="TreeGrafter"/>
</dbReference>
<evidence type="ECO:0000256" key="1">
    <source>
        <dbReference type="ARBA" id="ARBA00004123"/>
    </source>
</evidence>
<comment type="subcellular location">
    <subcellularLocation>
        <location evidence="1 6">Nucleus</location>
    </subcellularLocation>
</comment>
<dbReference type="GO" id="GO:0010468">
    <property type="term" value="P:regulation of gene expression"/>
    <property type="evidence" value="ECO:0007669"/>
    <property type="project" value="InterPro"/>
</dbReference>
<evidence type="ECO:0000259" key="8">
    <source>
        <dbReference type="Pfam" id="PF12830"/>
    </source>
</evidence>
<keyword evidence="4 6" id="KW-0539">Nucleus</keyword>
<dbReference type="InterPro" id="IPR024986">
    <property type="entry name" value="Nipped-B_C"/>
</dbReference>
<feature type="compositionally biased region" description="Polar residues" evidence="7">
    <location>
        <begin position="2048"/>
        <end position="2057"/>
    </location>
</feature>
<keyword evidence="5 6" id="KW-0131">Cell cycle</keyword>
<dbReference type="InterPro" id="IPR011989">
    <property type="entry name" value="ARM-like"/>
</dbReference>
<reference evidence="9" key="1">
    <citation type="journal article" date="2014" name="PLoS Negl. Trop. Dis.">
        <title>An updated insight into the Sialotranscriptome of Triatoma infestans: developmental stage and geographic variations.</title>
        <authorList>
            <person name="Schwarz A."/>
            <person name="Medrano-Mercado N."/>
            <person name="Schaub G.A."/>
            <person name="Struchiner C.J."/>
            <person name="Bargues M.D."/>
            <person name="Levy M.Z."/>
            <person name="Ribeiro J.M."/>
        </authorList>
    </citation>
    <scope>NUCLEOTIDE SEQUENCE</scope>
    <source>
        <strain evidence="9">Chile</strain>
        <tissue evidence="9">Salivary glands</tissue>
    </source>
</reference>
<feature type="compositionally biased region" description="Basic residues" evidence="7">
    <location>
        <begin position="2077"/>
        <end position="2098"/>
    </location>
</feature>
<evidence type="ECO:0000313" key="9">
    <source>
        <dbReference type="EMBL" id="JAC15986.1"/>
    </source>
</evidence>
<dbReference type="Gene3D" id="1.25.10.10">
    <property type="entry name" value="Leucine-rich Repeat Variant"/>
    <property type="match status" value="2"/>
</dbReference>
<keyword evidence="3 6" id="KW-0677">Repeat</keyword>
<feature type="compositionally biased region" description="Polar residues" evidence="7">
    <location>
        <begin position="275"/>
        <end position="295"/>
    </location>
</feature>
<feature type="compositionally biased region" description="Polar residues" evidence="7">
    <location>
        <begin position="213"/>
        <end position="229"/>
    </location>
</feature>
<sequence>MNGEIPSVPITTLAGISSLTDLLPEMPLPSPLPQTMSNKSLLFHPRVAEEANILLSLRDDALVPQLMRSLNQTATINIELKDHYSTDHVNVDQQNIPELLKAILCLDPEVFNGYSGGPKGPMPEWSVNSSEANKTSVIYQADKGVTNQEGEAGNNPALHAHHFPNTPPTLLKVAPPPPAHVHPHLQLHLQNQPLIHIHHSHVVPQSHSHPQTVPYTQSQTDVHTDVSQGHTERKNLLHPTNESVHSLPQVPPITNQVNCIGGSPAPLMSVVVPPGTTTENKFPERVNTTTLTSTAPRPLAHPTPGASPEQASMAPVSQVCGAPTVVVPSAMLNARPSVTPCREVFVSGLNTTPLEKKEPVGIDIKTNDIVTPSNICKDNKDLKINDMNTHKERKAEDNVINTESKELAAPSPNSRVSRPVVMLNRLTTEDQVLMQKSLKAFAEKSPSLANKLGITNKLEEVESESDEEPKNKSKYFKAREKERELQRKKEKVSLKATEEDKSSEKYDRSKRRKKGTRSSGSLDRSKEEEKSCEQDLPKPKLRKVERRLIPMVEKLSAEELMETNTYQRFNRSMEKIFEDVEDIDIMAEIGDEGDCPCEALIPKYQLQDLCGEAAKLNTLGAMESIPTDKATRLLTILERNIRDGAKVCPISDPNDGEDERKLFVELAMERVMRAVDASLTALYILTSPNMHKQIYLEDVIDRIIVFTKFQLHNTIYPAFDPVYRLQAKDKDGYVGSGRKKRAHCKDVRDKSVLTLYTKLTEVVSFLGELMDIQRLTDNSVLHASSMGVSPFFVEGVSDLQLAALKLVTTIFAKYEKHRKLLLDDILASMARLPSSKRSLRSYRLSSEEHIQMLTALVLQLVQCMVVLPQNLVNKQVDADVIIVSKFKTARTTASNFLYVFLTKCSSKSEEIDYRPLFENFVQDLLTTVNKPEWPAAELMLSVLGNLLVNNFVNKSLEMSLRVASLDYLGVVAARLRKDTVVSQLKRSTIDQIIKDIQLEESKDDEGISRGEIKEITSDEERTQFLQRVLLDYLAMRGQTEAVLGHARHFYLAQWYQDYCSSASSPSSAKKHQRRKKKTRKKGDSSSESSDEVSTTEDEGIHSKLSEDPMETFRSAEIKKKFLLSKIRPFEETVASDGSKTQILQTYVDYSSAELIARYLASKRPFSQSFDVYLKHILKVLTETSVLIRTKAMKCLTSIVEVDPGVLGLKEMQLGVSHSFLDHSTSVREAAVDLVGKFILSRPELISTYYDMLSARILDTGVSVRKRVIKILKDVCVECPDFDKIPEICVKIIRRVNDEDGIRKLVLEVFQNMWFTPVRERPVLDSDALVRKVMNITDVVAASNDVSIEWFEQLLLSLFKPREDKDEPAVKASAEVPRSILTACRQIVDCLVETVLRLDGSGGGDNSQRLVSCLTMLYLFAKIRPQLLVHHATTLQPYLSLKCQTQGDYQMISCVARTLELVVPLIEHPSEMFLSRLEEDSVKLMMQQDPSVVLSCVSCLGSIVNNVTRNFALIRDCLKKYHGFLTSYRQMLETNVNSSPEILQKLRPSFRRSLFVVGLLLRFFDFTDKEVIGDLPETIKDDVFNTFIYFLKHEEDSQHYTLKAIGSVCIRHYELMLAIELKSLYHRYLTDENAPLQMKVQVLNNIENYLQEEERKMIKQDQEWAKLSKSENLKEMGDVTSGMASTVIQLYLKETLEAFLHPHPSVRNSALRVIQLILAQGLVHPVQIVPYLICMSTDEDKAVSSSADKQLQDIEKKYPGFIHMKAQYGIQLSYKLQRIIQYNVDVVRGFRVKEGEFLPSALNGFLYSILRTKQQRRALVLSILKQFEDQVKTSLPQMLYLADNMAYFPYQVQDEPLFIIHHIDIIISVTGTNLLQSFREALIPLECQDKESMTRPEDEEEDEDEDSLLRRMPQDTKVLQHCLTASQGCLLLLVLKQHLKTLYGFNDAKITQYSPTESAKVYEKSVNRKSNSKFNPKATLQKLKQGSPPNVLDEEARRSLVSEYLEFKTLIMNLDPDDEDDTDDGAPRNQSEGNVLRVRELIAKKEQSEQASLQQSDSPPKVPKLTIVTHKGEMRQVRSSHRTRKAELHKKHHKRKRKLRSSDDSEADFSDPDFLV</sequence>
<evidence type="ECO:0000256" key="5">
    <source>
        <dbReference type="ARBA" id="ARBA00023306"/>
    </source>
</evidence>
<comment type="similarity">
    <text evidence="2 6">Belongs to the SCC2/Nipped-B family.</text>
</comment>
<dbReference type="CDD" id="cd23958">
    <property type="entry name" value="SCC2"/>
    <property type="match status" value="1"/>
</dbReference>
<feature type="compositionally biased region" description="Basic and acidic residues" evidence="7">
    <location>
        <begin position="523"/>
        <end position="538"/>
    </location>
</feature>
<proteinExistence type="evidence at transcript level"/>
<feature type="compositionally biased region" description="Acidic residues" evidence="7">
    <location>
        <begin position="2014"/>
        <end position="2023"/>
    </location>
</feature>
<evidence type="ECO:0000256" key="4">
    <source>
        <dbReference type="ARBA" id="ARBA00023242"/>
    </source>
</evidence>
<feature type="domain" description="Sister chromatid cohesion C-terminal" evidence="8">
    <location>
        <begin position="1683"/>
        <end position="1865"/>
    </location>
</feature>
<feature type="compositionally biased region" description="Basic and acidic residues" evidence="7">
    <location>
        <begin position="477"/>
        <end position="507"/>
    </location>
</feature>
<dbReference type="EMBL" id="GBBI01002726">
    <property type="protein sequence ID" value="JAC15986.1"/>
    <property type="molecule type" value="mRNA"/>
</dbReference>
<accession>A0A023F3P0</accession>
<feature type="compositionally biased region" description="Basic and acidic residues" evidence="7">
    <location>
        <begin position="2036"/>
        <end position="2047"/>
    </location>
</feature>
<dbReference type="InterPro" id="IPR026003">
    <property type="entry name" value="Cohesin_HEAT"/>
</dbReference>
<dbReference type="GO" id="GO:0140588">
    <property type="term" value="P:chromatin looping"/>
    <property type="evidence" value="ECO:0007669"/>
    <property type="project" value="InterPro"/>
</dbReference>
<feature type="compositionally biased region" description="Polar residues" evidence="7">
    <location>
        <begin position="238"/>
        <end position="250"/>
    </location>
</feature>
<dbReference type="InterPro" id="IPR016024">
    <property type="entry name" value="ARM-type_fold"/>
</dbReference>
<dbReference type="GO" id="GO:0061775">
    <property type="term" value="F:cohesin loader activity"/>
    <property type="evidence" value="ECO:0007669"/>
    <property type="project" value="InterPro"/>
</dbReference>
<feature type="region of interest" description="Disordered" evidence="7">
    <location>
        <begin position="274"/>
        <end position="313"/>
    </location>
</feature>